<dbReference type="EMBL" id="LS398110">
    <property type="protein sequence ID" value="SPP98076.1"/>
    <property type="molecule type" value="Genomic_DNA"/>
</dbReference>
<gene>
    <name evidence="1" type="ORF">BRAD3257_7324</name>
</gene>
<sequence>MPYLDIFSDGLIERIHGGWRITEKGRAVLEVMEAQPIGW</sequence>
<dbReference type="AlphaFoldDB" id="A0A2U3Q9L1"/>
<dbReference type="KEGG" id="bvz:BRAD3257_7324"/>
<name>A0A2U3Q9L1_9BRAD</name>
<reference evidence="1 2" key="1">
    <citation type="submission" date="2018-03" db="EMBL/GenBank/DDBJ databases">
        <authorList>
            <person name="Gully D."/>
        </authorList>
    </citation>
    <scope>NUCLEOTIDE SEQUENCE [LARGE SCALE GENOMIC DNA]</scope>
    <source>
        <strain evidence="1">ORS3257</strain>
    </source>
</reference>
<organism evidence="1 2">
    <name type="scientific">Bradyrhizobium vignae</name>
    <dbReference type="NCBI Taxonomy" id="1549949"/>
    <lineage>
        <taxon>Bacteria</taxon>
        <taxon>Pseudomonadati</taxon>
        <taxon>Pseudomonadota</taxon>
        <taxon>Alphaproteobacteria</taxon>
        <taxon>Hyphomicrobiales</taxon>
        <taxon>Nitrobacteraceae</taxon>
        <taxon>Bradyrhizobium</taxon>
    </lineage>
</organism>
<dbReference type="Proteomes" id="UP000246085">
    <property type="component" value="Chromosome BRAD3257"/>
</dbReference>
<proteinExistence type="predicted"/>
<accession>A0A2U3Q9L1</accession>
<evidence type="ECO:0000313" key="2">
    <source>
        <dbReference type="Proteomes" id="UP000246085"/>
    </source>
</evidence>
<protein>
    <submittedName>
        <fullName evidence="1">Uncharacterized protein</fullName>
    </submittedName>
</protein>
<evidence type="ECO:0000313" key="1">
    <source>
        <dbReference type="EMBL" id="SPP98076.1"/>
    </source>
</evidence>